<dbReference type="Gene3D" id="1.20.1250.20">
    <property type="entry name" value="MFS general substrate transporter like domains"/>
    <property type="match status" value="2"/>
</dbReference>
<name>A0ABT1LGD8_9HYPH</name>
<keyword evidence="4 7" id="KW-0812">Transmembrane</keyword>
<dbReference type="EMBL" id="JANCLU010000023">
    <property type="protein sequence ID" value="MCP8940567.1"/>
    <property type="molecule type" value="Genomic_DNA"/>
</dbReference>
<keyword evidence="3" id="KW-1003">Cell membrane</keyword>
<gene>
    <name evidence="8" type="ORF">NK718_18735</name>
</gene>
<feature type="transmembrane region" description="Helical" evidence="7">
    <location>
        <begin position="264"/>
        <end position="282"/>
    </location>
</feature>
<feature type="transmembrane region" description="Helical" evidence="7">
    <location>
        <begin position="179"/>
        <end position="198"/>
    </location>
</feature>
<feature type="transmembrane region" description="Helical" evidence="7">
    <location>
        <begin position="87"/>
        <end position="107"/>
    </location>
</feature>
<feature type="transmembrane region" description="Helical" evidence="7">
    <location>
        <begin position="227"/>
        <end position="252"/>
    </location>
</feature>
<feature type="transmembrane region" description="Helical" evidence="7">
    <location>
        <begin position="113"/>
        <end position="130"/>
    </location>
</feature>
<feature type="transmembrane region" description="Helical" evidence="7">
    <location>
        <begin position="372"/>
        <end position="397"/>
    </location>
</feature>
<comment type="subcellular location">
    <subcellularLocation>
        <location evidence="1">Cell membrane</location>
        <topology evidence="1">Multi-pass membrane protein</topology>
    </subcellularLocation>
</comment>
<dbReference type="PANTHER" id="PTHR23513:SF9">
    <property type="entry name" value="ENTEROBACTIN EXPORTER ENTS"/>
    <property type="match status" value="1"/>
</dbReference>
<keyword evidence="6 7" id="KW-0472">Membrane</keyword>
<dbReference type="SUPFAM" id="SSF103473">
    <property type="entry name" value="MFS general substrate transporter"/>
    <property type="match status" value="1"/>
</dbReference>
<keyword evidence="2" id="KW-0813">Transport</keyword>
<evidence type="ECO:0000256" key="2">
    <source>
        <dbReference type="ARBA" id="ARBA00022448"/>
    </source>
</evidence>
<dbReference type="CDD" id="cd06173">
    <property type="entry name" value="MFS_MefA_like"/>
    <property type="match status" value="1"/>
</dbReference>
<evidence type="ECO:0000256" key="5">
    <source>
        <dbReference type="ARBA" id="ARBA00022989"/>
    </source>
</evidence>
<keyword evidence="5 7" id="KW-1133">Transmembrane helix</keyword>
<evidence type="ECO:0000313" key="9">
    <source>
        <dbReference type="Proteomes" id="UP001205890"/>
    </source>
</evidence>
<dbReference type="Proteomes" id="UP001205890">
    <property type="component" value="Unassembled WGS sequence"/>
</dbReference>
<sequence>MTAPATPAPILTGWAVLRIPDYRFFIGSRLLAGLALQMQNVGIGWFVYDRTNSALALGLTGLAAFAPALGLALVTGHVADQFDRRRIVAVCHAATALAAAGLLWCVWTPDSPIWLVYAFVTLVGASRAFGNPASQALLPNLVPRDGFGAAVSLNASIMQSSIIMGPAVGGLLYAVGPSAVFAAAFACFVVAALLVTMIRARQAKTPREKVTLDILLAGLRFIKSRPVVLGAISLDLFAVLLGGATALLPIFARDILHTGPWGLGLLRSMPALGAVLMSLLLTHRPIQARAGRRLFQAVGVFGVATIVFGLSSSLLLSALALVALGSADMVSVYVRHTLVQGDTPDAMRGRVSAVNSVFIGASNELGEFESGVLAALVGPVAAVVIGGVGTLLVAATWMKLFPDLRNRDRLI</sequence>
<dbReference type="InterPro" id="IPR036259">
    <property type="entry name" value="MFS_trans_sf"/>
</dbReference>
<dbReference type="Pfam" id="PF05977">
    <property type="entry name" value="MFS_3"/>
    <property type="match status" value="1"/>
</dbReference>
<comment type="caution">
    <text evidence="8">The sequence shown here is derived from an EMBL/GenBank/DDBJ whole genome shotgun (WGS) entry which is preliminary data.</text>
</comment>
<organism evidence="8 9">
    <name type="scientific">Alsobacter ponti</name>
    <dbReference type="NCBI Taxonomy" id="2962936"/>
    <lineage>
        <taxon>Bacteria</taxon>
        <taxon>Pseudomonadati</taxon>
        <taxon>Pseudomonadota</taxon>
        <taxon>Alphaproteobacteria</taxon>
        <taxon>Hyphomicrobiales</taxon>
        <taxon>Alsobacteraceae</taxon>
        <taxon>Alsobacter</taxon>
    </lineage>
</organism>
<evidence type="ECO:0000313" key="8">
    <source>
        <dbReference type="EMBL" id="MCP8940567.1"/>
    </source>
</evidence>
<evidence type="ECO:0000256" key="7">
    <source>
        <dbReference type="SAM" id="Phobius"/>
    </source>
</evidence>
<evidence type="ECO:0000256" key="3">
    <source>
        <dbReference type="ARBA" id="ARBA00022475"/>
    </source>
</evidence>
<protein>
    <submittedName>
        <fullName evidence="8">MFS transporter</fullName>
    </submittedName>
</protein>
<evidence type="ECO:0000256" key="6">
    <source>
        <dbReference type="ARBA" id="ARBA00023136"/>
    </source>
</evidence>
<dbReference type="RefSeq" id="WP_254745440.1">
    <property type="nucleotide sequence ID" value="NZ_JANCLU010000023.1"/>
</dbReference>
<dbReference type="PANTHER" id="PTHR23513">
    <property type="entry name" value="INTEGRAL MEMBRANE EFFLUX PROTEIN-RELATED"/>
    <property type="match status" value="1"/>
</dbReference>
<feature type="transmembrane region" description="Helical" evidence="7">
    <location>
        <begin position="294"/>
        <end position="324"/>
    </location>
</feature>
<evidence type="ECO:0000256" key="4">
    <source>
        <dbReference type="ARBA" id="ARBA00022692"/>
    </source>
</evidence>
<feature type="transmembrane region" description="Helical" evidence="7">
    <location>
        <begin position="30"/>
        <end position="48"/>
    </location>
</feature>
<proteinExistence type="predicted"/>
<reference evidence="8 9" key="1">
    <citation type="submission" date="2022-07" db="EMBL/GenBank/DDBJ databases">
        <authorList>
            <person name="Li W.-J."/>
            <person name="Deng Q.-Q."/>
        </authorList>
    </citation>
    <scope>NUCLEOTIDE SEQUENCE [LARGE SCALE GENOMIC DNA]</scope>
    <source>
        <strain evidence="8 9">SYSU M60028</strain>
    </source>
</reference>
<dbReference type="InterPro" id="IPR010290">
    <property type="entry name" value="TM_effector"/>
</dbReference>
<evidence type="ECO:0000256" key="1">
    <source>
        <dbReference type="ARBA" id="ARBA00004651"/>
    </source>
</evidence>
<feature type="transmembrane region" description="Helical" evidence="7">
    <location>
        <begin position="54"/>
        <end position="75"/>
    </location>
</feature>
<keyword evidence="9" id="KW-1185">Reference proteome</keyword>
<accession>A0ABT1LGD8</accession>